<dbReference type="SUPFAM" id="SSF52833">
    <property type="entry name" value="Thioredoxin-like"/>
    <property type="match status" value="1"/>
</dbReference>
<name>A0AAU7B0I5_9ACTN</name>
<dbReference type="AlphaFoldDB" id="A0AAU7B0I5"/>
<reference evidence="1" key="1">
    <citation type="submission" date="2022-12" db="EMBL/GenBank/DDBJ databases">
        <title>Paraconexibacter alkalitolerans sp. nov. and Baekduia alba sp. nov., isolated from soil and emended description of the genera Paraconexibacter (Chun et al., 2020) and Baekduia (An et al., 2020).</title>
        <authorList>
            <person name="Vieira S."/>
            <person name="Huber K.J."/>
            <person name="Geppert A."/>
            <person name="Wolf J."/>
            <person name="Neumann-Schaal M."/>
            <person name="Muesken M."/>
            <person name="Overmann J."/>
        </authorList>
    </citation>
    <scope>NUCLEOTIDE SEQUENCE</scope>
    <source>
        <strain evidence="1">AEG42_29</strain>
    </source>
</reference>
<sequence length="223" mass="24015">MGDVIDMAGRRRQRGAVAERLDHRLPSTAATFFFDLASPETYLAAERVTRGFAEVRWVPVLGDAVGDGCRDDEELQQRAECRATELRMPLVWPEQMPVSFLSAMRVADYACDAGRGEPFVLAACRLAFCGGFDLDDPDILAEAAAAAGLPLDDCLRAAGDRGRDGALIERGRRLTAQGAQLLPAVRVRRTLFCGEDRLLEAAAAARVTGPARSLARPDSPTAG</sequence>
<accession>A0AAU7B0I5</accession>
<proteinExistence type="predicted"/>
<dbReference type="InterPro" id="IPR036249">
    <property type="entry name" value="Thioredoxin-like_sf"/>
</dbReference>
<evidence type="ECO:0000313" key="1">
    <source>
        <dbReference type="EMBL" id="XAY07424.1"/>
    </source>
</evidence>
<dbReference type="EMBL" id="CP114014">
    <property type="protein sequence ID" value="XAY07424.1"/>
    <property type="molecule type" value="Genomic_DNA"/>
</dbReference>
<dbReference type="Gene3D" id="3.40.30.10">
    <property type="entry name" value="Glutaredoxin"/>
    <property type="match status" value="1"/>
</dbReference>
<protein>
    <recommendedName>
        <fullName evidence="2">DSBA-like thioredoxin domain-containing protein</fullName>
    </recommendedName>
</protein>
<gene>
    <name evidence="1" type="ORF">DSM112329_04306</name>
</gene>
<organism evidence="1">
    <name type="scientific">Paraconexibacter sp. AEG42_29</name>
    <dbReference type="NCBI Taxonomy" id="2997339"/>
    <lineage>
        <taxon>Bacteria</taxon>
        <taxon>Bacillati</taxon>
        <taxon>Actinomycetota</taxon>
        <taxon>Thermoleophilia</taxon>
        <taxon>Solirubrobacterales</taxon>
        <taxon>Paraconexibacteraceae</taxon>
        <taxon>Paraconexibacter</taxon>
    </lineage>
</organism>
<dbReference type="RefSeq" id="WP_354698620.1">
    <property type="nucleotide sequence ID" value="NZ_CP114014.1"/>
</dbReference>
<evidence type="ECO:0008006" key="2">
    <source>
        <dbReference type="Google" id="ProtNLM"/>
    </source>
</evidence>
<dbReference type="KEGG" id="parq:DSM112329_04306"/>